<dbReference type="AlphaFoldDB" id="A0A9P8Q7B7"/>
<name>A0A9P8Q7B7_WICPI</name>
<comment type="caution">
    <text evidence="1">The sequence shown here is derived from an EMBL/GenBank/DDBJ whole genome shotgun (WGS) entry which is preliminary data.</text>
</comment>
<accession>A0A9P8Q7B7</accession>
<proteinExistence type="predicted"/>
<keyword evidence="2" id="KW-1185">Reference proteome</keyword>
<organism evidence="1 2">
    <name type="scientific">Wickerhamomyces pijperi</name>
    <name type="common">Yeast</name>
    <name type="synonym">Pichia pijperi</name>
    <dbReference type="NCBI Taxonomy" id="599730"/>
    <lineage>
        <taxon>Eukaryota</taxon>
        <taxon>Fungi</taxon>
        <taxon>Dikarya</taxon>
        <taxon>Ascomycota</taxon>
        <taxon>Saccharomycotina</taxon>
        <taxon>Saccharomycetes</taxon>
        <taxon>Phaffomycetales</taxon>
        <taxon>Wickerhamomycetaceae</taxon>
        <taxon>Wickerhamomyces</taxon>
    </lineage>
</organism>
<dbReference type="EMBL" id="JAEUBG010002531">
    <property type="protein sequence ID" value="KAH3684402.1"/>
    <property type="molecule type" value="Genomic_DNA"/>
</dbReference>
<sequence length="74" mass="7366">MTCKASDKTASSAGNQGLLRMFLILGGPVTSALDLELSTIGSFIEEMAVAEAANKAGSVVGSRGSMSGAISMVA</sequence>
<protein>
    <submittedName>
        <fullName evidence="1">Uncharacterized protein</fullName>
    </submittedName>
</protein>
<evidence type="ECO:0000313" key="1">
    <source>
        <dbReference type="EMBL" id="KAH3684402.1"/>
    </source>
</evidence>
<reference evidence="1" key="2">
    <citation type="submission" date="2021-01" db="EMBL/GenBank/DDBJ databases">
        <authorList>
            <person name="Schikora-Tamarit M.A."/>
        </authorList>
    </citation>
    <scope>NUCLEOTIDE SEQUENCE</scope>
    <source>
        <strain evidence="1">CBS2887</strain>
    </source>
</reference>
<evidence type="ECO:0000313" key="2">
    <source>
        <dbReference type="Proteomes" id="UP000774326"/>
    </source>
</evidence>
<gene>
    <name evidence="1" type="ORF">WICPIJ_004627</name>
</gene>
<reference evidence="1" key="1">
    <citation type="journal article" date="2021" name="Open Biol.">
        <title>Shared evolutionary footprints suggest mitochondrial oxidative damage underlies multiple complex I losses in fungi.</title>
        <authorList>
            <person name="Schikora-Tamarit M.A."/>
            <person name="Marcet-Houben M."/>
            <person name="Nosek J."/>
            <person name="Gabaldon T."/>
        </authorList>
    </citation>
    <scope>NUCLEOTIDE SEQUENCE</scope>
    <source>
        <strain evidence="1">CBS2887</strain>
    </source>
</reference>
<dbReference type="Proteomes" id="UP000774326">
    <property type="component" value="Unassembled WGS sequence"/>
</dbReference>